<protein>
    <recommendedName>
        <fullName evidence="4">Transposase domain-containing protein</fullName>
    </recommendedName>
</protein>
<feature type="compositionally biased region" description="Basic and acidic residues" evidence="1">
    <location>
        <begin position="54"/>
        <end position="67"/>
    </location>
</feature>
<dbReference type="AlphaFoldDB" id="A0AAW2ATU6"/>
<reference evidence="2 3" key="1">
    <citation type="submission" date="2024-05" db="EMBL/GenBank/DDBJ databases">
        <title>A high-quality chromosomal-level genome assembly of Topmouth culter (Culter alburnus).</title>
        <authorList>
            <person name="Zhao H."/>
        </authorList>
    </citation>
    <scope>NUCLEOTIDE SEQUENCE [LARGE SCALE GENOMIC DNA]</scope>
    <source>
        <strain evidence="2">CATC2023</strain>
        <tissue evidence="2">Muscle</tissue>
    </source>
</reference>
<dbReference type="PANTHER" id="PTHR33053">
    <property type="entry name" value="PROTEIN, PUTATIVE-RELATED"/>
    <property type="match status" value="1"/>
</dbReference>
<evidence type="ECO:0000256" key="1">
    <source>
        <dbReference type="SAM" id="MobiDB-lite"/>
    </source>
</evidence>
<feature type="compositionally biased region" description="Acidic residues" evidence="1">
    <location>
        <begin position="16"/>
        <end position="25"/>
    </location>
</feature>
<keyword evidence="3" id="KW-1185">Reference proteome</keyword>
<proteinExistence type="predicted"/>
<gene>
    <name evidence="2" type="ORF">ABG768_021753</name>
</gene>
<comment type="caution">
    <text evidence="2">The sequence shown here is derived from an EMBL/GenBank/DDBJ whole genome shotgun (WGS) entry which is preliminary data.</text>
</comment>
<organism evidence="2 3">
    <name type="scientific">Culter alburnus</name>
    <name type="common">Topmouth culter</name>
    <dbReference type="NCBI Taxonomy" id="194366"/>
    <lineage>
        <taxon>Eukaryota</taxon>
        <taxon>Metazoa</taxon>
        <taxon>Chordata</taxon>
        <taxon>Craniata</taxon>
        <taxon>Vertebrata</taxon>
        <taxon>Euteleostomi</taxon>
        <taxon>Actinopterygii</taxon>
        <taxon>Neopterygii</taxon>
        <taxon>Teleostei</taxon>
        <taxon>Ostariophysi</taxon>
        <taxon>Cypriniformes</taxon>
        <taxon>Xenocyprididae</taxon>
        <taxon>Xenocypridinae</taxon>
        <taxon>Culter</taxon>
    </lineage>
</organism>
<accession>A0AAW2ATU6</accession>
<feature type="region of interest" description="Disordered" evidence="1">
    <location>
        <begin position="16"/>
        <end position="72"/>
    </location>
</feature>
<sequence>MAYLKTWRERKRELDEFLQDSDSDDFPLGMPNVSDSDNEPETSNSSDSFEFNNDDNHSSTESEKEQSDEQVNVNLEDDLRKWATTNRETHRSVNQLLSILRKQGHLLPMDARTLLATPQDKTSVAKCGGQYKYFGLEKGICPFLSQTESNEVHLSVNIDGIPLFKSTGIQFWPILAKFGTFDPFIIAIFCGQQKPSPLDEFLSDFLNEYKHLKNNGLSYQDQTYTVKIKALICDAPARAYLKCIKNHNSYESCERCLIRGNYVEGRIVFNEKECPSRSDEAFSRAEYSNHQTSVSPLIAAGIPCVSAFVLDYMHLVILGVVRRLLTFLIRGPKLC</sequence>
<dbReference type="EMBL" id="JAWDJR010000004">
    <property type="protein sequence ID" value="KAK9976548.1"/>
    <property type="molecule type" value="Genomic_DNA"/>
</dbReference>
<name>A0AAW2ATU6_CULAL</name>
<evidence type="ECO:0000313" key="3">
    <source>
        <dbReference type="Proteomes" id="UP001479290"/>
    </source>
</evidence>
<evidence type="ECO:0008006" key="4">
    <source>
        <dbReference type="Google" id="ProtNLM"/>
    </source>
</evidence>
<dbReference type="Proteomes" id="UP001479290">
    <property type="component" value="Unassembled WGS sequence"/>
</dbReference>
<dbReference type="PANTHER" id="PTHR33053:SF26">
    <property type="entry name" value="TRANSPOSASE DOMAIN-CONTAINING PROTEIN"/>
    <property type="match status" value="1"/>
</dbReference>
<evidence type="ECO:0000313" key="2">
    <source>
        <dbReference type="EMBL" id="KAK9976548.1"/>
    </source>
</evidence>